<evidence type="ECO:0000313" key="4">
    <source>
        <dbReference type="Proteomes" id="UP000622017"/>
    </source>
</evidence>
<dbReference type="CDD" id="cd01743">
    <property type="entry name" value="GATase1_Anthranilate_Synthase"/>
    <property type="match status" value="1"/>
</dbReference>
<gene>
    <name evidence="3" type="ORF">H8B15_04695</name>
</gene>
<dbReference type="InterPro" id="IPR050472">
    <property type="entry name" value="Anth_synth/Amidotransfase"/>
</dbReference>
<name>A0ABR7MGK2_9BACT</name>
<evidence type="ECO:0000259" key="2">
    <source>
        <dbReference type="Pfam" id="PF00117"/>
    </source>
</evidence>
<dbReference type="InterPro" id="IPR006221">
    <property type="entry name" value="TrpG/PapA_dom"/>
</dbReference>
<keyword evidence="4" id="KW-1185">Reference proteome</keyword>
<reference evidence="3 4" key="1">
    <citation type="submission" date="2020-08" db="EMBL/GenBank/DDBJ databases">
        <title>Hymenobacter sp.</title>
        <authorList>
            <person name="Kim M.K."/>
        </authorList>
    </citation>
    <scope>NUCLEOTIDE SEQUENCE [LARGE SCALE GENOMIC DNA]</scope>
    <source>
        <strain evidence="3 4">BT507</strain>
    </source>
</reference>
<comment type="caution">
    <text evidence="3">The sequence shown here is derived from an EMBL/GenBank/DDBJ whole genome shotgun (WGS) entry which is preliminary data.</text>
</comment>
<evidence type="ECO:0000313" key="3">
    <source>
        <dbReference type="EMBL" id="MBC6610204.1"/>
    </source>
</evidence>
<dbReference type="NCBIfam" id="TIGR00566">
    <property type="entry name" value="trpG_papA"/>
    <property type="match status" value="1"/>
</dbReference>
<dbReference type="PRINTS" id="PR00097">
    <property type="entry name" value="ANTSNTHASEII"/>
</dbReference>
<dbReference type="Pfam" id="PF00117">
    <property type="entry name" value="GATase"/>
    <property type="match status" value="1"/>
</dbReference>
<dbReference type="Gene3D" id="3.40.50.880">
    <property type="match status" value="1"/>
</dbReference>
<dbReference type="InterPro" id="IPR017926">
    <property type="entry name" value="GATASE"/>
</dbReference>
<dbReference type="PROSITE" id="PS51273">
    <property type="entry name" value="GATASE_TYPE_1"/>
    <property type="match status" value="1"/>
</dbReference>
<dbReference type="RefSeq" id="WP_187318514.1">
    <property type="nucleotide sequence ID" value="NZ_JACSCY010000003.1"/>
</dbReference>
<organism evidence="3 4">
    <name type="scientific">Hymenobacter citatus</name>
    <dbReference type="NCBI Taxonomy" id="2763506"/>
    <lineage>
        <taxon>Bacteria</taxon>
        <taxon>Pseudomonadati</taxon>
        <taxon>Bacteroidota</taxon>
        <taxon>Cytophagia</taxon>
        <taxon>Cytophagales</taxon>
        <taxon>Hymenobacteraceae</taxon>
        <taxon>Hymenobacter</taxon>
    </lineage>
</organism>
<dbReference type="PRINTS" id="PR00096">
    <property type="entry name" value="GATASE"/>
</dbReference>
<dbReference type="PANTHER" id="PTHR43418">
    <property type="entry name" value="MULTIFUNCTIONAL TRYPTOPHAN BIOSYNTHESIS PROTEIN-RELATED"/>
    <property type="match status" value="1"/>
</dbReference>
<dbReference type="Proteomes" id="UP000622017">
    <property type="component" value="Unassembled WGS sequence"/>
</dbReference>
<dbReference type="PRINTS" id="PR00099">
    <property type="entry name" value="CPSGATASE"/>
</dbReference>
<feature type="domain" description="Glutamine amidotransferase" evidence="2">
    <location>
        <begin position="4"/>
        <end position="186"/>
    </location>
</feature>
<sequence length="207" mass="22720">MRLLLLDNFDSFTYTLRDYLCQAGAEVRVVRNDVSLAAIRQLDFDGIVLSPGPGVPAAAGVMPAVIKAYHQHMPMLGVCLGHQALGEFFGAKLGRAARPMHGKVSMVRWVGEEPLRHGLPTEVAVTRYHSLVLRELPPTLQPLAYTTDSTQELMAFRHTSLPIHGVQFHPEALLTTHGGAMLRNWVKYCIIAKSGGVEVSLTDQTIL</sequence>
<dbReference type="SUPFAM" id="SSF52317">
    <property type="entry name" value="Class I glutamine amidotransferase-like"/>
    <property type="match status" value="1"/>
</dbReference>
<accession>A0ABR7MGK2</accession>
<dbReference type="InterPro" id="IPR029062">
    <property type="entry name" value="Class_I_gatase-like"/>
</dbReference>
<evidence type="ECO:0000256" key="1">
    <source>
        <dbReference type="ARBA" id="ARBA00022962"/>
    </source>
</evidence>
<protein>
    <submittedName>
        <fullName evidence="3">Aminodeoxychorismate/anthranilate synthase component II</fullName>
    </submittedName>
</protein>
<keyword evidence="1" id="KW-0315">Glutamine amidotransferase</keyword>
<proteinExistence type="predicted"/>
<dbReference type="EMBL" id="JACSCY010000003">
    <property type="protein sequence ID" value="MBC6610204.1"/>
    <property type="molecule type" value="Genomic_DNA"/>
</dbReference>
<dbReference type="PANTHER" id="PTHR43418:SF4">
    <property type="entry name" value="MULTIFUNCTIONAL TRYPTOPHAN BIOSYNTHESIS PROTEIN"/>
    <property type="match status" value="1"/>
</dbReference>